<proteinExistence type="predicted"/>
<feature type="region of interest" description="Disordered" evidence="1">
    <location>
        <begin position="324"/>
        <end position="345"/>
    </location>
</feature>
<evidence type="ECO:0000256" key="1">
    <source>
        <dbReference type="SAM" id="MobiDB-lite"/>
    </source>
</evidence>
<organism evidence="2 3">
    <name type="scientific">Linderina pennispora</name>
    <dbReference type="NCBI Taxonomy" id="61395"/>
    <lineage>
        <taxon>Eukaryota</taxon>
        <taxon>Fungi</taxon>
        <taxon>Fungi incertae sedis</taxon>
        <taxon>Zoopagomycota</taxon>
        <taxon>Kickxellomycotina</taxon>
        <taxon>Kickxellomycetes</taxon>
        <taxon>Kickxellales</taxon>
        <taxon>Kickxellaceae</taxon>
        <taxon>Linderina</taxon>
    </lineage>
</organism>
<dbReference type="EMBL" id="MCFD01000002">
    <property type="protein sequence ID" value="ORX72845.1"/>
    <property type="molecule type" value="Genomic_DNA"/>
</dbReference>
<dbReference type="AlphaFoldDB" id="A0A1Y1WHI8"/>
<reference evidence="2 3" key="1">
    <citation type="submission" date="2016-07" db="EMBL/GenBank/DDBJ databases">
        <title>Pervasive Adenine N6-methylation of Active Genes in Fungi.</title>
        <authorList>
            <consortium name="DOE Joint Genome Institute"/>
            <person name="Mondo S.J."/>
            <person name="Dannebaum R.O."/>
            <person name="Kuo R.C."/>
            <person name="Labutti K."/>
            <person name="Haridas S."/>
            <person name="Kuo A."/>
            <person name="Salamov A."/>
            <person name="Ahrendt S.R."/>
            <person name="Lipzen A."/>
            <person name="Sullivan W."/>
            <person name="Andreopoulos W.B."/>
            <person name="Clum A."/>
            <person name="Lindquist E."/>
            <person name="Daum C."/>
            <person name="Ramamoorthy G.K."/>
            <person name="Gryganskyi A."/>
            <person name="Culley D."/>
            <person name="Magnuson J.K."/>
            <person name="James T.Y."/>
            <person name="O'Malley M.A."/>
            <person name="Stajich J.E."/>
            <person name="Spatafora J.W."/>
            <person name="Visel A."/>
            <person name="Grigoriev I.V."/>
        </authorList>
    </citation>
    <scope>NUCLEOTIDE SEQUENCE [LARGE SCALE GENOMIC DNA]</scope>
    <source>
        <strain evidence="2 3">ATCC 12442</strain>
    </source>
</reference>
<dbReference type="GeneID" id="63808783"/>
<accession>A0A1Y1WHI8</accession>
<protein>
    <submittedName>
        <fullName evidence="2">Uncharacterized protein</fullName>
    </submittedName>
</protein>
<comment type="caution">
    <text evidence="2">The sequence shown here is derived from an EMBL/GenBank/DDBJ whole genome shotgun (WGS) entry which is preliminary data.</text>
</comment>
<dbReference type="Proteomes" id="UP000193922">
    <property type="component" value="Unassembled WGS sequence"/>
</dbReference>
<feature type="region of interest" description="Disordered" evidence="1">
    <location>
        <begin position="25"/>
        <end position="45"/>
    </location>
</feature>
<evidence type="ECO:0000313" key="2">
    <source>
        <dbReference type="EMBL" id="ORX72845.1"/>
    </source>
</evidence>
<name>A0A1Y1WHI8_9FUNG</name>
<keyword evidence="3" id="KW-1185">Reference proteome</keyword>
<evidence type="ECO:0000313" key="3">
    <source>
        <dbReference type="Proteomes" id="UP000193922"/>
    </source>
</evidence>
<gene>
    <name evidence="2" type="ORF">DL89DRAFT_83568</name>
</gene>
<dbReference type="OrthoDB" id="5596871at2759"/>
<sequence>MPLVSPMPAMKLRSAPVAELSGFVASTSNTTSRKSPKKQPPFAYSARRAPIVNSVSKSATTDQHTRVLELLRAALTASPETEKPAETAGKDKRQKLFELRTAFIGVLRELQMPQADSIMSVNELLQNRSELGLLDLASVSEFCHSELDDSASCIDEDAAPMLPASYSSDDTTLLGTDDELFAERSADSGRPSKTSFIESWAHNGFWRGVSTRSWMSPQERRSRRRTSASSDSTLVAPYAVPDHLGICWPLDDTAREAARSWGRFYADLGDTRVPSRFRTPDNSLAMLATEQLMMRNDKIVCPLKNRLQETNPKRQQFEEYVRATGSLPPPAVSSDFTKSPLRNEL</sequence>
<dbReference type="RefSeq" id="XP_040746185.1">
    <property type="nucleotide sequence ID" value="XM_040892135.1"/>
</dbReference>